<dbReference type="InterPro" id="IPR035903">
    <property type="entry name" value="HesB-like_dom_sf"/>
</dbReference>
<dbReference type="InterPro" id="IPR017870">
    <property type="entry name" value="FeS_cluster_insertion_CS"/>
</dbReference>
<evidence type="ECO:0000259" key="1">
    <source>
        <dbReference type="Pfam" id="PF01521"/>
    </source>
</evidence>
<sequence>MDLTLPPDALHPRVTDRAFARLAEIAQMTGEHKSLRVAVEGGGCSGFQYEIKLDDPAADDLVLEKNGQRVLVDAVSLPFLQNAVIDFTEELIGARFVIENPNASSSCGCGTSFSM</sequence>
<dbReference type="Proteomes" id="UP000297741">
    <property type="component" value="Unassembled WGS sequence"/>
</dbReference>
<dbReference type="PROSITE" id="PS01152">
    <property type="entry name" value="HESB"/>
    <property type="match status" value="1"/>
</dbReference>
<protein>
    <submittedName>
        <fullName evidence="2">Iron-sulfur cluster assembly accessory protein</fullName>
    </submittedName>
</protein>
<feature type="domain" description="Core" evidence="1">
    <location>
        <begin position="14"/>
        <end position="110"/>
    </location>
</feature>
<reference evidence="2 3" key="1">
    <citation type="submission" date="2018-11" db="EMBL/GenBank/DDBJ databases">
        <title>Tabrizicola sp. isolated from sediment of alpine lake.</title>
        <authorList>
            <person name="Liu Z."/>
        </authorList>
    </citation>
    <scope>NUCLEOTIDE SEQUENCE [LARGE SCALE GENOMIC DNA]</scope>
    <source>
        <strain evidence="2 3">DRYC-M-16</strain>
    </source>
</reference>
<dbReference type="PANTHER" id="PTHR43011:SF1">
    <property type="entry name" value="IRON-SULFUR CLUSTER ASSEMBLY 2 HOMOLOG, MITOCHONDRIAL"/>
    <property type="match status" value="1"/>
</dbReference>
<keyword evidence="3" id="KW-1185">Reference proteome</keyword>
<comment type="caution">
    <text evidence="2">The sequence shown here is derived from an EMBL/GenBank/DDBJ whole genome shotgun (WGS) entry which is preliminary data.</text>
</comment>
<gene>
    <name evidence="2" type="ORF">EEB11_01600</name>
</gene>
<accession>A0ABY2KRC4</accession>
<dbReference type="SUPFAM" id="SSF89360">
    <property type="entry name" value="HesB-like domain"/>
    <property type="match status" value="1"/>
</dbReference>
<dbReference type="EMBL" id="RPEM01000001">
    <property type="protein sequence ID" value="TGD45278.1"/>
    <property type="molecule type" value="Genomic_DNA"/>
</dbReference>
<dbReference type="PANTHER" id="PTHR43011">
    <property type="entry name" value="IRON-SULFUR CLUSTER ASSEMBLY 2 HOMOLOG, MITOCHONDRIAL"/>
    <property type="match status" value="1"/>
</dbReference>
<evidence type="ECO:0000313" key="3">
    <source>
        <dbReference type="Proteomes" id="UP000297741"/>
    </source>
</evidence>
<evidence type="ECO:0000313" key="2">
    <source>
        <dbReference type="EMBL" id="TGD45278.1"/>
    </source>
</evidence>
<dbReference type="InterPro" id="IPR000361">
    <property type="entry name" value="ATAP_core_dom"/>
</dbReference>
<name>A0ABY2KRC4_9RHOB</name>
<dbReference type="Pfam" id="PF01521">
    <property type="entry name" value="Fe-S_biosyn"/>
    <property type="match status" value="1"/>
</dbReference>
<dbReference type="InterPro" id="IPR016092">
    <property type="entry name" value="ATAP"/>
</dbReference>
<dbReference type="NCBIfam" id="TIGR00049">
    <property type="entry name" value="iron-sulfur cluster assembly accessory protein"/>
    <property type="match status" value="1"/>
</dbReference>
<organism evidence="2 3">
    <name type="scientific">Pseudotabrizicola sediminis</name>
    <dbReference type="NCBI Taxonomy" id="2486418"/>
    <lineage>
        <taxon>Bacteria</taxon>
        <taxon>Pseudomonadati</taxon>
        <taxon>Pseudomonadota</taxon>
        <taxon>Alphaproteobacteria</taxon>
        <taxon>Rhodobacterales</taxon>
        <taxon>Paracoccaceae</taxon>
        <taxon>Pseudotabrizicola</taxon>
    </lineage>
</organism>
<dbReference type="Gene3D" id="2.60.300.12">
    <property type="entry name" value="HesB-like domain"/>
    <property type="match status" value="1"/>
</dbReference>
<dbReference type="RefSeq" id="WP_135428656.1">
    <property type="nucleotide sequence ID" value="NZ_RPEM01000001.1"/>
</dbReference>
<proteinExistence type="predicted"/>